<comment type="caution">
    <text evidence="1">The sequence shown here is derived from an EMBL/GenBank/DDBJ whole genome shotgun (WGS) entry which is preliminary data.</text>
</comment>
<name>A0A9P5C9Z9_9HYPO</name>
<keyword evidence="2" id="KW-1185">Reference proteome</keyword>
<protein>
    <submittedName>
        <fullName evidence="1">Uncharacterized protein</fullName>
    </submittedName>
</protein>
<evidence type="ECO:0000313" key="2">
    <source>
        <dbReference type="Proteomes" id="UP000801864"/>
    </source>
</evidence>
<gene>
    <name evidence="1" type="ORF">CFAM422_010134</name>
</gene>
<evidence type="ECO:0000313" key="1">
    <source>
        <dbReference type="EMBL" id="KAF3063292.1"/>
    </source>
</evidence>
<reference evidence="1 2" key="1">
    <citation type="submission" date="2018-06" db="EMBL/GenBank/DDBJ databases">
        <title>Genome analysis of cellulolytic fungus Trichoderma lentiforme CFAM-422.</title>
        <authorList>
            <person name="Steindorff A.S."/>
            <person name="Formighieri E.F."/>
            <person name="Midorikawa G.E.O."/>
            <person name="Tamietti M.S."/>
            <person name="Ramos E.Z."/>
            <person name="Silva A.S."/>
            <person name="Bon E.P.S."/>
            <person name="Mendes T.D."/>
            <person name="Damaso M.C.T."/>
            <person name="Favaro L.C.L."/>
        </authorList>
    </citation>
    <scope>NUCLEOTIDE SEQUENCE [LARGE SCALE GENOMIC DNA]</scope>
    <source>
        <strain evidence="1 2">CFAM-422</strain>
    </source>
</reference>
<accession>A0A9P5C9Z9</accession>
<dbReference type="Proteomes" id="UP000801864">
    <property type="component" value="Unassembled WGS sequence"/>
</dbReference>
<dbReference type="AlphaFoldDB" id="A0A9P5C9Z9"/>
<dbReference type="EMBL" id="QLNT01000019">
    <property type="protein sequence ID" value="KAF3063292.1"/>
    <property type="molecule type" value="Genomic_DNA"/>
</dbReference>
<proteinExistence type="predicted"/>
<sequence>MAQQLDPNTSRWVESPPKGILKLEQQYSCQRDIFKNLSTHPSLAASQMRRLDSVIGMLTVDETSSIISANDFADQIRATTL</sequence>
<organism evidence="1 2">
    <name type="scientific">Trichoderma lentiforme</name>
    <dbReference type="NCBI Taxonomy" id="1567552"/>
    <lineage>
        <taxon>Eukaryota</taxon>
        <taxon>Fungi</taxon>
        <taxon>Dikarya</taxon>
        <taxon>Ascomycota</taxon>
        <taxon>Pezizomycotina</taxon>
        <taxon>Sordariomycetes</taxon>
        <taxon>Hypocreomycetidae</taxon>
        <taxon>Hypocreales</taxon>
        <taxon>Hypocreaceae</taxon>
        <taxon>Trichoderma</taxon>
    </lineage>
</organism>